<reference evidence="9 10" key="1">
    <citation type="journal article" date="2018" name="Cell">
        <title>The Chara Genome: Secondary Complexity and Implications for Plant Terrestrialization.</title>
        <authorList>
            <person name="Nishiyama T."/>
            <person name="Sakayama H."/>
            <person name="Vries J.D."/>
            <person name="Buschmann H."/>
            <person name="Saint-Marcoux D."/>
            <person name="Ullrich K.K."/>
            <person name="Haas F.B."/>
            <person name="Vanderstraeten L."/>
            <person name="Becker D."/>
            <person name="Lang D."/>
            <person name="Vosolsobe S."/>
            <person name="Rombauts S."/>
            <person name="Wilhelmsson P.K.I."/>
            <person name="Janitza P."/>
            <person name="Kern R."/>
            <person name="Heyl A."/>
            <person name="Rumpler F."/>
            <person name="Villalobos L.I.A.C."/>
            <person name="Clay J.M."/>
            <person name="Skokan R."/>
            <person name="Toyoda A."/>
            <person name="Suzuki Y."/>
            <person name="Kagoshima H."/>
            <person name="Schijlen E."/>
            <person name="Tajeshwar N."/>
            <person name="Catarino B."/>
            <person name="Hetherington A.J."/>
            <person name="Saltykova A."/>
            <person name="Bonnot C."/>
            <person name="Breuninger H."/>
            <person name="Symeonidi A."/>
            <person name="Radhakrishnan G.V."/>
            <person name="Van Nieuwerburgh F."/>
            <person name="Deforce D."/>
            <person name="Chang C."/>
            <person name="Karol K.G."/>
            <person name="Hedrich R."/>
            <person name="Ulvskov P."/>
            <person name="Glockner G."/>
            <person name="Delwiche C.F."/>
            <person name="Petrasek J."/>
            <person name="Van de Peer Y."/>
            <person name="Friml J."/>
            <person name="Beilby M."/>
            <person name="Dolan L."/>
            <person name="Kohara Y."/>
            <person name="Sugano S."/>
            <person name="Fujiyama A."/>
            <person name="Delaux P.-M."/>
            <person name="Quint M."/>
            <person name="TheiBen G."/>
            <person name="Hagemann M."/>
            <person name="Harholt J."/>
            <person name="Dunand C."/>
            <person name="Zachgo S."/>
            <person name="Langdale J."/>
            <person name="Maumus F."/>
            <person name="Straeten D.V.D."/>
            <person name="Gould S.B."/>
            <person name="Rensing S.A."/>
        </authorList>
    </citation>
    <scope>NUCLEOTIDE SEQUENCE [LARGE SCALE GENOMIC DNA]</scope>
    <source>
        <strain evidence="9 10">S276</strain>
    </source>
</reference>
<dbReference type="PROSITE" id="PS00107">
    <property type="entry name" value="PROTEIN_KINASE_ATP"/>
    <property type="match status" value="1"/>
</dbReference>
<feature type="region of interest" description="Disordered" evidence="6">
    <location>
        <begin position="775"/>
        <end position="801"/>
    </location>
</feature>
<comment type="caution">
    <text evidence="9">The sequence shown here is derived from an EMBL/GenBank/DDBJ whole genome shotgun (WGS) entry which is preliminary data.</text>
</comment>
<feature type="compositionally biased region" description="Basic and acidic residues" evidence="6">
    <location>
        <begin position="775"/>
        <end position="789"/>
    </location>
</feature>
<dbReference type="AlphaFoldDB" id="A0A388K482"/>
<feature type="binding site" evidence="5">
    <location>
        <position position="530"/>
    </location>
    <ligand>
        <name>ATP</name>
        <dbReference type="ChEBI" id="CHEBI:30616"/>
    </ligand>
</feature>
<name>A0A388K482_CHABU</name>
<organism evidence="9 10">
    <name type="scientific">Chara braunii</name>
    <name type="common">Braun's stonewort</name>
    <dbReference type="NCBI Taxonomy" id="69332"/>
    <lineage>
        <taxon>Eukaryota</taxon>
        <taxon>Viridiplantae</taxon>
        <taxon>Streptophyta</taxon>
        <taxon>Charophyceae</taxon>
        <taxon>Charales</taxon>
        <taxon>Characeae</taxon>
        <taxon>Chara</taxon>
    </lineage>
</organism>
<keyword evidence="4 5" id="KW-0067">ATP-binding</keyword>
<dbReference type="Gramene" id="GBG64851">
    <property type="protein sequence ID" value="GBG64851"/>
    <property type="gene ID" value="CBR_g48319"/>
</dbReference>
<evidence type="ECO:0000256" key="1">
    <source>
        <dbReference type="ARBA" id="ARBA00022679"/>
    </source>
</evidence>
<feature type="transmembrane region" description="Helical" evidence="7">
    <location>
        <begin position="341"/>
        <end position="364"/>
    </location>
</feature>
<evidence type="ECO:0000313" key="10">
    <source>
        <dbReference type="Proteomes" id="UP000265515"/>
    </source>
</evidence>
<dbReference type="PROSITE" id="PS00108">
    <property type="entry name" value="PROTEIN_KINASE_ST"/>
    <property type="match status" value="1"/>
</dbReference>
<gene>
    <name evidence="9" type="ORF">CBR_g48319</name>
</gene>
<keyword evidence="7" id="KW-0812">Transmembrane</keyword>
<feature type="compositionally biased region" description="Basic residues" evidence="6">
    <location>
        <begin position="790"/>
        <end position="801"/>
    </location>
</feature>
<feature type="compositionally biased region" description="Low complexity" evidence="6">
    <location>
        <begin position="293"/>
        <end position="310"/>
    </location>
</feature>
<evidence type="ECO:0000256" key="5">
    <source>
        <dbReference type="PROSITE-ProRule" id="PRU10141"/>
    </source>
</evidence>
<dbReference type="PROSITE" id="PS50011">
    <property type="entry name" value="PROTEIN_KINASE_DOM"/>
    <property type="match status" value="1"/>
</dbReference>
<feature type="domain" description="Protein kinase" evidence="8">
    <location>
        <begin position="502"/>
        <end position="796"/>
    </location>
</feature>
<dbReference type="InterPro" id="IPR000719">
    <property type="entry name" value="Prot_kinase_dom"/>
</dbReference>
<dbReference type="InterPro" id="IPR017441">
    <property type="entry name" value="Protein_kinase_ATP_BS"/>
</dbReference>
<evidence type="ECO:0000256" key="6">
    <source>
        <dbReference type="SAM" id="MobiDB-lite"/>
    </source>
</evidence>
<keyword evidence="7" id="KW-1133">Transmembrane helix</keyword>
<dbReference type="GO" id="GO:0004672">
    <property type="term" value="F:protein kinase activity"/>
    <property type="evidence" value="ECO:0007669"/>
    <property type="project" value="InterPro"/>
</dbReference>
<keyword evidence="7" id="KW-0472">Membrane</keyword>
<protein>
    <recommendedName>
        <fullName evidence="8">Protein kinase domain-containing protein</fullName>
    </recommendedName>
</protein>
<sequence>MSVSGGFYSWQINGQESLSWVVNRAGRQFVGILAACILLLRLSASAGRDAPGTTSENTITVLENELRPIAEAALTDPGVAAVSDLFPEEAMPPGDLAQPGVTYNWYYVTTIRRNSSFTCMSCQHPIYAVVLGSGSVEGQHGDGKIGQRVRTRLWYREDFLIRIQHATLSEGRRGRVESRPPTGCGCPSWSSSCFTDSRYQETGSCNQSLIGHDLVLDIAVSLSGDGWAVIANLAPSKTYAFDPDGDETEFTLVYDEVDSDSTLLARSVFARIGTPPLFPSTAAPSLLSRSSLRLSESRPSSSPNQPSSRRGPLPAEPSSSVAAPISPGVKRSPSTPWSSTVIAIISVTSTCILFALLMGVLVLLQRVAVDRTQSGIRRRRINRSSCGAHSNNNDQDRSPGPPGTRYAEDVENGLPGGELPMLHSDQAARVDRTARIDQLPHAKDLTPATHMPLTSTGKVPTANGVATARGNTASSRSTTPSRRADLFMVRSLTLHDLEEITYHFKHKIGEGGSSVVYKGKLEDGTEVAVKALKAAYYRCRKDFTNEVKLFGNINHRYLVRLLGYCYHDNGHFLVYDHVGNKSLHDHLHKASVNGVKTELDWPKRVKIANQVAFALEYLHHSLERPVVHRDVKPKNVFLTSDLTVKLGDFGLCRPIGKSGLVSETDVVGTLGYMAPEVLHSELVTEGADVYAYGIVLLELITGKIPDAKLQIREWVKKQWRPRDLTSAVRLVDPRLGGAVDEYELCVLLLLGLHCCRRERDQRPIMRDVTRKFDELKRSRGSRDSTDVSLHHNHHYLHHQQQ</sequence>
<feature type="region of interest" description="Disordered" evidence="6">
    <location>
        <begin position="293"/>
        <end position="335"/>
    </location>
</feature>
<keyword evidence="3" id="KW-0418">Kinase</keyword>
<dbReference type="STRING" id="69332.A0A388K482"/>
<evidence type="ECO:0000313" key="9">
    <source>
        <dbReference type="EMBL" id="GBG64851.1"/>
    </source>
</evidence>
<keyword evidence="10" id="KW-1185">Reference proteome</keyword>
<dbReference type="EMBL" id="BFEA01000055">
    <property type="protein sequence ID" value="GBG64851.1"/>
    <property type="molecule type" value="Genomic_DNA"/>
</dbReference>
<feature type="region of interest" description="Disordered" evidence="6">
    <location>
        <begin position="445"/>
        <end position="480"/>
    </location>
</feature>
<dbReference type="Gene3D" id="1.10.510.10">
    <property type="entry name" value="Transferase(Phosphotransferase) domain 1"/>
    <property type="match status" value="1"/>
</dbReference>
<evidence type="ECO:0000256" key="2">
    <source>
        <dbReference type="ARBA" id="ARBA00022741"/>
    </source>
</evidence>
<dbReference type="InterPro" id="IPR008271">
    <property type="entry name" value="Ser/Thr_kinase_AS"/>
</dbReference>
<evidence type="ECO:0000256" key="3">
    <source>
        <dbReference type="ARBA" id="ARBA00022777"/>
    </source>
</evidence>
<dbReference type="SMART" id="SM00220">
    <property type="entry name" value="S_TKc"/>
    <property type="match status" value="1"/>
</dbReference>
<dbReference type="InterPro" id="IPR011009">
    <property type="entry name" value="Kinase-like_dom_sf"/>
</dbReference>
<dbReference type="OrthoDB" id="10252171at2759"/>
<dbReference type="PANTHER" id="PTHR47989">
    <property type="entry name" value="OS01G0750732 PROTEIN"/>
    <property type="match status" value="1"/>
</dbReference>
<dbReference type="Gene3D" id="3.30.200.20">
    <property type="entry name" value="Phosphorylase Kinase, domain 1"/>
    <property type="match status" value="1"/>
</dbReference>
<dbReference type="PANTHER" id="PTHR47989:SF47">
    <property type="entry name" value="SERINE_THREONINE-PROTEIN KINASE PBL28-RELATED"/>
    <property type="match status" value="1"/>
</dbReference>
<dbReference type="Proteomes" id="UP000265515">
    <property type="component" value="Unassembled WGS sequence"/>
</dbReference>
<dbReference type="GO" id="GO:0005524">
    <property type="term" value="F:ATP binding"/>
    <property type="evidence" value="ECO:0007669"/>
    <property type="project" value="UniProtKB-UniRule"/>
</dbReference>
<dbReference type="SUPFAM" id="SSF56112">
    <property type="entry name" value="Protein kinase-like (PK-like)"/>
    <property type="match status" value="1"/>
</dbReference>
<accession>A0A388K482</accession>
<feature type="region of interest" description="Disordered" evidence="6">
    <location>
        <begin position="380"/>
        <end position="419"/>
    </location>
</feature>
<keyword evidence="2 5" id="KW-0547">Nucleotide-binding</keyword>
<evidence type="ECO:0000256" key="7">
    <source>
        <dbReference type="SAM" id="Phobius"/>
    </source>
</evidence>
<evidence type="ECO:0000259" key="8">
    <source>
        <dbReference type="PROSITE" id="PS50011"/>
    </source>
</evidence>
<evidence type="ECO:0000256" key="4">
    <source>
        <dbReference type="ARBA" id="ARBA00022840"/>
    </source>
</evidence>
<dbReference type="Pfam" id="PF00069">
    <property type="entry name" value="Pkinase"/>
    <property type="match status" value="1"/>
</dbReference>
<keyword evidence="1" id="KW-0808">Transferase</keyword>
<proteinExistence type="predicted"/>